<proteinExistence type="predicted"/>
<dbReference type="Pfam" id="PF13275">
    <property type="entry name" value="S4_2"/>
    <property type="match status" value="1"/>
</dbReference>
<dbReference type="CDD" id="cd00165">
    <property type="entry name" value="S4"/>
    <property type="match status" value="1"/>
</dbReference>
<dbReference type="Gene3D" id="3.10.290.10">
    <property type="entry name" value="RNA-binding S4 domain"/>
    <property type="match status" value="1"/>
</dbReference>
<reference evidence="3" key="1">
    <citation type="submission" date="2017-01" db="EMBL/GenBank/DDBJ databases">
        <authorList>
            <person name="Wolfgang W.J."/>
            <person name="Cole J."/>
            <person name="Wroblewski D."/>
            <person name="Mcginnis J."/>
            <person name="Musser K.A."/>
        </authorList>
    </citation>
    <scope>NUCLEOTIDE SEQUENCE [LARGE SCALE GENOMIC DNA]</scope>
    <source>
        <strain evidence="3">DSM 19151</strain>
    </source>
</reference>
<keyword evidence="3" id="KW-1185">Reference proteome</keyword>
<sequence>MHATVYLEDKEYIALCDLLKLAGLTGSGGQAKAAIAGGLVLRNGETETRKTAKIRGGEIIEFNGAVLEIENGYDPEET</sequence>
<comment type="caution">
    <text evidence="2">The sequence shown here is derived from an EMBL/GenBank/DDBJ whole genome shotgun (WGS) entry which is preliminary data.</text>
</comment>
<evidence type="ECO:0000313" key="2">
    <source>
        <dbReference type="EMBL" id="OSI13744.1"/>
    </source>
</evidence>
<organism evidence="2 3">
    <name type="scientific">Neisseria dentiae</name>
    <dbReference type="NCBI Taxonomy" id="194197"/>
    <lineage>
        <taxon>Bacteria</taxon>
        <taxon>Pseudomonadati</taxon>
        <taxon>Pseudomonadota</taxon>
        <taxon>Betaproteobacteria</taxon>
        <taxon>Neisseriales</taxon>
        <taxon>Neisseriaceae</taxon>
        <taxon>Neisseria</taxon>
    </lineage>
</organism>
<accession>A0A1X3D213</accession>
<dbReference type="PROSITE" id="PS50889">
    <property type="entry name" value="S4"/>
    <property type="match status" value="1"/>
</dbReference>
<name>A0A1X3D213_9NEIS</name>
<dbReference type="GeneID" id="94581564"/>
<evidence type="ECO:0000313" key="3">
    <source>
        <dbReference type="Proteomes" id="UP000193118"/>
    </source>
</evidence>
<protein>
    <submittedName>
        <fullName evidence="2">RNA-binding protein</fullName>
    </submittedName>
</protein>
<dbReference type="OrthoDB" id="9802835at2"/>
<dbReference type="RefSeq" id="WP_085367134.1">
    <property type="nucleotide sequence ID" value="NZ_CAUJPZ010000020.1"/>
</dbReference>
<keyword evidence="1" id="KW-0694">RNA-binding</keyword>
<dbReference type="InterPro" id="IPR036986">
    <property type="entry name" value="S4_RNA-bd_sf"/>
</dbReference>
<dbReference type="GO" id="GO:0003723">
    <property type="term" value="F:RNA binding"/>
    <property type="evidence" value="ECO:0007669"/>
    <property type="project" value="UniProtKB-KW"/>
</dbReference>
<dbReference type="EMBL" id="MTBO01000060">
    <property type="protein sequence ID" value="OSI13744.1"/>
    <property type="molecule type" value="Genomic_DNA"/>
</dbReference>
<dbReference type="AlphaFoldDB" id="A0A1X3D213"/>
<dbReference type="Proteomes" id="UP000193118">
    <property type="component" value="Unassembled WGS sequence"/>
</dbReference>
<gene>
    <name evidence="2" type="ORF">BWD09_12645</name>
</gene>
<dbReference type="STRING" id="194197.BWD09_12645"/>
<evidence type="ECO:0000256" key="1">
    <source>
        <dbReference type="PROSITE-ProRule" id="PRU00182"/>
    </source>
</evidence>
<dbReference type="SUPFAM" id="SSF55174">
    <property type="entry name" value="Alpha-L RNA-binding motif"/>
    <property type="match status" value="1"/>
</dbReference>